<feature type="transmembrane region" description="Helical" evidence="1">
    <location>
        <begin position="176"/>
        <end position="198"/>
    </location>
</feature>
<organism evidence="3 4">
    <name type="scientific">Streptomyces zhihengii</name>
    <dbReference type="NCBI Taxonomy" id="1818004"/>
    <lineage>
        <taxon>Bacteria</taxon>
        <taxon>Bacillati</taxon>
        <taxon>Actinomycetota</taxon>
        <taxon>Actinomycetes</taxon>
        <taxon>Kitasatosporales</taxon>
        <taxon>Streptomycetaceae</taxon>
        <taxon>Streptomyces</taxon>
    </lineage>
</organism>
<gene>
    <name evidence="3" type="ORF">JE024_35760</name>
</gene>
<name>A0ABS2V288_9ACTN</name>
<keyword evidence="1" id="KW-0812">Transmembrane</keyword>
<dbReference type="Pfam" id="PF07158">
    <property type="entry name" value="MatC_N"/>
    <property type="match status" value="1"/>
</dbReference>
<feature type="transmembrane region" description="Helical" evidence="1">
    <location>
        <begin position="282"/>
        <end position="303"/>
    </location>
</feature>
<dbReference type="RefSeq" id="WP_205378006.1">
    <property type="nucleotide sequence ID" value="NZ_JAFEJA010000002.1"/>
</dbReference>
<proteinExistence type="predicted"/>
<reference evidence="3 4" key="1">
    <citation type="journal article" date="2016" name="Arch. Microbiol.">
        <title>Streptomyces zhihengii sp. nov., isolated from rhizospheric soil of Psammosilene tunicoides.</title>
        <authorList>
            <person name="Huang M.J."/>
            <person name="Fei J.J."/>
            <person name="Salam N."/>
            <person name="Kim C.J."/>
            <person name="Hozzein W.N."/>
            <person name="Xiao M."/>
            <person name="Huang H.Q."/>
            <person name="Li W.J."/>
        </authorList>
    </citation>
    <scope>NUCLEOTIDE SEQUENCE [LARGE SCALE GENOMIC DNA]</scope>
    <source>
        <strain evidence="3 4">YIM T102</strain>
    </source>
</reference>
<keyword evidence="1" id="KW-1133">Transmembrane helix</keyword>
<evidence type="ECO:0000313" key="4">
    <source>
        <dbReference type="Proteomes" id="UP000664109"/>
    </source>
</evidence>
<protein>
    <recommendedName>
        <fullName evidence="2">Dicarboxylate carrier MatC N-terminal domain-containing protein</fullName>
    </recommendedName>
</protein>
<feature type="transmembrane region" description="Helical" evidence="1">
    <location>
        <begin position="405"/>
        <end position="426"/>
    </location>
</feature>
<sequence>MSMADVSIIVLVALFAATAVPRFNIGLTALPAAFFVGLAADRTADEVTAFFPGDFFVLLVGITALFAVAQINGTLDWLLDGMLRLVGGRALLVALVPFLIGAVLTAIGTLPAAATAIVAPIALGLAKRYGIPPFIAAVLGITGIISGLLSPLAVYGTSANRLGEKMGLSLPGSAPVTFFLGGLLVGLVICAGCLVAGLRTGAMPRGRLTPTGSGPALIDAPTDPADSRATGYRSPVPTRVLTLGSLLVVVVLSVGFDINIGYLGLSAAVVQQLVLRLDPNEIISRIPWNIVLLIGGLLTYVGLMQELGAFTRISELLRIDGSPMLSLLVLCYIAGVTSFAASSIAVFATTVPLIPAVVADASPVGAVLAVALASILVDINPLGITGGLILGAAEPEDREPLFRQLLRCGLVSVVVGPALACFAFGWW</sequence>
<evidence type="ECO:0000256" key="1">
    <source>
        <dbReference type="SAM" id="Phobius"/>
    </source>
</evidence>
<feature type="transmembrane region" description="Helical" evidence="1">
    <location>
        <begin position="324"/>
        <end position="348"/>
    </location>
</feature>
<dbReference type="EMBL" id="JAFEJA010000002">
    <property type="protein sequence ID" value="MBM9623945.1"/>
    <property type="molecule type" value="Genomic_DNA"/>
</dbReference>
<accession>A0ABS2V288</accession>
<feature type="transmembrane region" description="Helical" evidence="1">
    <location>
        <begin position="368"/>
        <end position="393"/>
    </location>
</feature>
<dbReference type="InterPro" id="IPR009827">
    <property type="entry name" value="MatC_N"/>
</dbReference>
<feature type="domain" description="Dicarboxylate carrier MatC N-terminal" evidence="2">
    <location>
        <begin position="2"/>
        <end position="147"/>
    </location>
</feature>
<keyword evidence="4" id="KW-1185">Reference proteome</keyword>
<feature type="transmembrane region" description="Helical" evidence="1">
    <location>
        <begin position="133"/>
        <end position="156"/>
    </location>
</feature>
<dbReference type="Proteomes" id="UP000664109">
    <property type="component" value="Unassembled WGS sequence"/>
</dbReference>
<comment type="caution">
    <text evidence="3">The sequence shown here is derived from an EMBL/GenBank/DDBJ whole genome shotgun (WGS) entry which is preliminary data.</text>
</comment>
<keyword evidence="1" id="KW-0472">Membrane</keyword>
<feature type="transmembrane region" description="Helical" evidence="1">
    <location>
        <begin position="49"/>
        <end position="69"/>
    </location>
</feature>
<evidence type="ECO:0000313" key="3">
    <source>
        <dbReference type="EMBL" id="MBM9623945.1"/>
    </source>
</evidence>
<feature type="transmembrane region" description="Helical" evidence="1">
    <location>
        <begin position="240"/>
        <end position="262"/>
    </location>
</feature>
<evidence type="ECO:0000259" key="2">
    <source>
        <dbReference type="Pfam" id="PF07158"/>
    </source>
</evidence>